<dbReference type="Pfam" id="PF21686">
    <property type="entry name" value="LigD_Prim-Pol"/>
    <property type="match status" value="1"/>
</dbReference>
<evidence type="ECO:0000256" key="10">
    <source>
        <dbReference type="ARBA" id="ARBA00022801"/>
    </source>
</evidence>
<evidence type="ECO:0000313" key="23">
    <source>
        <dbReference type="EMBL" id="SEW48954.1"/>
    </source>
</evidence>
<dbReference type="OrthoDB" id="9802472at2"/>
<dbReference type="CDD" id="cd07906">
    <property type="entry name" value="Adenylation_DNA_ligase_LigD_LigC"/>
    <property type="match status" value="1"/>
</dbReference>
<dbReference type="GO" id="GO:0006281">
    <property type="term" value="P:DNA repair"/>
    <property type="evidence" value="ECO:0007669"/>
    <property type="project" value="UniProtKB-KW"/>
</dbReference>
<keyword evidence="13" id="KW-0239">DNA-directed DNA polymerase</keyword>
<dbReference type="PANTHER" id="PTHR42705:SF3">
    <property type="entry name" value="ATP-DEPENDENT DNA LIGASE"/>
    <property type="match status" value="1"/>
</dbReference>
<evidence type="ECO:0000256" key="13">
    <source>
        <dbReference type="ARBA" id="ARBA00022932"/>
    </source>
</evidence>
<dbReference type="GO" id="GO:0005524">
    <property type="term" value="F:ATP binding"/>
    <property type="evidence" value="ECO:0007669"/>
    <property type="project" value="UniProtKB-KW"/>
</dbReference>
<sequence>MLAKSYEKAFDDEDWVFEIKWDGYRAIADLSKDQPLFYSRNGISFLSKFDKVSQDFKNQKHKMILDGEIVAYDENGRPNFQLLQQIGDNPNLALVYHVFDILWLNGHPTEELPLIQRKELLKEALVETDVIKYCDHIPEKGIDFFEQMKKMQLEGMIAKKADSLYIENHRTSDWLKIKFTNTEEVIICGFTEPRGSREGFGALILGKYIDEKLIYAGHTGTGFNKTSLNEMYERLKKLAVKTSPFENKPKTNMPVTWTKPELVCEIKYSEITKDGIFRHPVFVAIREDKNPEEIADSSEKSKINEKPKEMKAKTPPKSTKSSEKEKEITLNKHTVKLTNQDKIYFPKDSITKGNVVDYYQSVADYILPHLKNRPLSLNRFPNGIEEQSFYQKDASDNIPDWIKTTQVYSESNDKYIDYIYCNDKATLAYLNNLGCIDLNPWNSSLPDLEHPDFLVLDLDPSKKNTYDDVIETALQVNEVLKSIKIQGYCKTSGSTGIHIYIPMGGKYDFNQVKDFAHILMKQVNEKLPQITTLERSLQKRDDKKIYLDYLQNRTGQTLASAYSLRPKEGASVSMPLEWEELKPGLKPTDFNIHNALDRIKEKGDLFKPVLGKGIDMMKALELLQGGE</sequence>
<keyword evidence="15" id="KW-0233">DNA recombination</keyword>
<evidence type="ECO:0000313" key="24">
    <source>
        <dbReference type="Proteomes" id="UP000199469"/>
    </source>
</evidence>
<evidence type="ECO:0000256" key="20">
    <source>
        <dbReference type="ARBA" id="ARBA00034003"/>
    </source>
</evidence>
<keyword evidence="8" id="KW-0547">Nucleotide-binding</keyword>
<dbReference type="Pfam" id="PF04679">
    <property type="entry name" value="DNA_ligase_A_C"/>
    <property type="match status" value="1"/>
</dbReference>
<dbReference type="InterPro" id="IPR012340">
    <property type="entry name" value="NA-bd_OB-fold"/>
</dbReference>
<keyword evidence="6" id="KW-0540">Nuclease</keyword>
<evidence type="ECO:0000256" key="17">
    <source>
        <dbReference type="ARBA" id="ARBA00023211"/>
    </source>
</evidence>
<dbReference type="SUPFAM" id="SSF50249">
    <property type="entry name" value="Nucleic acid-binding proteins"/>
    <property type="match status" value="1"/>
</dbReference>
<dbReference type="GO" id="GO:0003887">
    <property type="term" value="F:DNA-directed DNA polymerase activity"/>
    <property type="evidence" value="ECO:0007669"/>
    <property type="project" value="UniProtKB-KW"/>
</dbReference>
<dbReference type="Gene3D" id="3.30.470.30">
    <property type="entry name" value="DNA ligase/mRNA capping enzyme"/>
    <property type="match status" value="1"/>
</dbReference>
<dbReference type="NCBIfam" id="TIGR02779">
    <property type="entry name" value="NHEJ_ligase_lig"/>
    <property type="match status" value="1"/>
</dbReference>
<evidence type="ECO:0000256" key="19">
    <source>
        <dbReference type="ARBA" id="ARBA00029943"/>
    </source>
</evidence>
<dbReference type="InterPro" id="IPR014146">
    <property type="entry name" value="LigD_ligase_dom"/>
</dbReference>
<evidence type="ECO:0000256" key="12">
    <source>
        <dbReference type="ARBA" id="ARBA00022840"/>
    </source>
</evidence>
<dbReference type="Proteomes" id="UP000199469">
    <property type="component" value="Unassembled WGS sequence"/>
</dbReference>
<feature type="region of interest" description="Disordered" evidence="21">
    <location>
        <begin position="293"/>
        <end position="326"/>
    </location>
</feature>
<dbReference type="GO" id="GO:0006310">
    <property type="term" value="P:DNA recombination"/>
    <property type="evidence" value="ECO:0007669"/>
    <property type="project" value="UniProtKB-KW"/>
</dbReference>
<dbReference type="NCBIfam" id="TIGR02778">
    <property type="entry name" value="ligD_pol"/>
    <property type="match status" value="1"/>
</dbReference>
<comment type="catalytic activity">
    <reaction evidence="20">
        <text>ATP + (deoxyribonucleotide)n-3'-hydroxyl + 5'-phospho-(deoxyribonucleotide)m = (deoxyribonucleotide)n+m + AMP + diphosphate.</text>
        <dbReference type="EC" id="6.5.1.1"/>
    </reaction>
</comment>
<evidence type="ECO:0000256" key="18">
    <source>
        <dbReference type="ARBA" id="ARBA00023268"/>
    </source>
</evidence>
<dbReference type="RefSeq" id="WP_089795707.1">
    <property type="nucleotide sequence ID" value="NZ_FOIU01000004.1"/>
</dbReference>
<dbReference type="InterPro" id="IPR014145">
    <property type="entry name" value="LigD_pol_dom"/>
</dbReference>
<keyword evidence="10" id="KW-0378">Hydrolase</keyword>
<keyword evidence="9" id="KW-0227">DNA damage</keyword>
<dbReference type="InterPro" id="IPR012310">
    <property type="entry name" value="DNA_ligase_ATP-dep_cent"/>
</dbReference>
<dbReference type="NCBIfam" id="TIGR02776">
    <property type="entry name" value="NHEJ_ligase_prk"/>
    <property type="match status" value="1"/>
</dbReference>
<evidence type="ECO:0000256" key="5">
    <source>
        <dbReference type="ARBA" id="ARBA00022695"/>
    </source>
</evidence>
<evidence type="ECO:0000256" key="11">
    <source>
        <dbReference type="ARBA" id="ARBA00022839"/>
    </source>
</evidence>
<dbReference type="PROSITE" id="PS00333">
    <property type="entry name" value="DNA_LIGASE_A2"/>
    <property type="match status" value="1"/>
</dbReference>
<evidence type="ECO:0000256" key="1">
    <source>
        <dbReference type="ARBA" id="ARBA00001936"/>
    </source>
</evidence>
<feature type="domain" description="ATP-dependent DNA ligase family profile" evidence="22">
    <location>
        <begin position="87"/>
        <end position="222"/>
    </location>
</feature>
<dbReference type="InterPro" id="IPR052171">
    <property type="entry name" value="NHEJ_LigD"/>
</dbReference>
<keyword evidence="5" id="KW-0548">Nucleotidyltransferase</keyword>
<evidence type="ECO:0000256" key="14">
    <source>
        <dbReference type="ARBA" id="ARBA00023125"/>
    </source>
</evidence>
<comment type="cofactor">
    <cofactor evidence="1">
        <name>Mn(2+)</name>
        <dbReference type="ChEBI" id="CHEBI:29035"/>
    </cofactor>
</comment>
<evidence type="ECO:0000256" key="15">
    <source>
        <dbReference type="ARBA" id="ARBA00023172"/>
    </source>
</evidence>
<evidence type="ECO:0000256" key="8">
    <source>
        <dbReference type="ARBA" id="ARBA00022741"/>
    </source>
</evidence>
<dbReference type="GO" id="GO:0003910">
    <property type="term" value="F:DNA ligase (ATP) activity"/>
    <property type="evidence" value="ECO:0007669"/>
    <property type="project" value="UniProtKB-EC"/>
</dbReference>
<keyword evidence="7" id="KW-0479">Metal-binding</keyword>
<dbReference type="InterPro" id="IPR016059">
    <property type="entry name" value="DNA_ligase_ATP-dep_CS"/>
</dbReference>
<dbReference type="Gene3D" id="3.30.1490.70">
    <property type="match status" value="1"/>
</dbReference>
<keyword evidence="16" id="KW-0234">DNA repair</keyword>
<dbReference type="InterPro" id="IPR012309">
    <property type="entry name" value="DNA_ligase_ATP-dep_C"/>
</dbReference>
<keyword evidence="12" id="KW-0067">ATP-binding</keyword>
<keyword evidence="3" id="KW-0436">Ligase</keyword>
<keyword evidence="24" id="KW-1185">Reference proteome</keyword>
<dbReference type="EC" id="6.5.1.1" evidence="2"/>
<organism evidence="23 24">
    <name type="scientific">Chryseobacterium wanjuense</name>
    <dbReference type="NCBI Taxonomy" id="356305"/>
    <lineage>
        <taxon>Bacteria</taxon>
        <taxon>Pseudomonadati</taxon>
        <taxon>Bacteroidota</taxon>
        <taxon>Flavobacteriia</taxon>
        <taxon>Flavobacteriales</taxon>
        <taxon>Weeksellaceae</taxon>
        <taxon>Chryseobacterium group</taxon>
        <taxon>Chryseobacterium</taxon>
    </lineage>
</organism>
<dbReference type="GO" id="GO:0046872">
    <property type="term" value="F:metal ion binding"/>
    <property type="evidence" value="ECO:0007669"/>
    <property type="project" value="UniProtKB-KW"/>
</dbReference>
<keyword evidence="11" id="KW-0269">Exonuclease</keyword>
<evidence type="ECO:0000256" key="2">
    <source>
        <dbReference type="ARBA" id="ARBA00012727"/>
    </source>
</evidence>
<keyword evidence="14" id="KW-0238">DNA-binding</keyword>
<dbReference type="Gene3D" id="3.90.920.10">
    <property type="entry name" value="DNA primase, PRIM domain"/>
    <property type="match status" value="1"/>
</dbReference>
<dbReference type="GO" id="GO:0004527">
    <property type="term" value="F:exonuclease activity"/>
    <property type="evidence" value="ECO:0007669"/>
    <property type="project" value="UniProtKB-KW"/>
</dbReference>
<dbReference type="EMBL" id="FOIU01000004">
    <property type="protein sequence ID" value="SEW48954.1"/>
    <property type="molecule type" value="Genomic_DNA"/>
</dbReference>
<dbReference type="SUPFAM" id="SSF56091">
    <property type="entry name" value="DNA ligase/mRNA capping enzyme, catalytic domain"/>
    <property type="match status" value="1"/>
</dbReference>
<dbReference type="AlphaFoldDB" id="A0A1I0S2W1"/>
<accession>A0A1I0S2W1</accession>
<evidence type="ECO:0000256" key="21">
    <source>
        <dbReference type="SAM" id="MobiDB-lite"/>
    </source>
</evidence>
<dbReference type="InterPro" id="IPR014143">
    <property type="entry name" value="NHEJ_ligase_prk"/>
</dbReference>
<gene>
    <name evidence="23" type="ORF">SAMN05421841_3945</name>
</gene>
<evidence type="ECO:0000256" key="6">
    <source>
        <dbReference type="ARBA" id="ARBA00022722"/>
    </source>
</evidence>
<evidence type="ECO:0000256" key="16">
    <source>
        <dbReference type="ARBA" id="ARBA00023204"/>
    </source>
</evidence>
<protein>
    <recommendedName>
        <fullName evidence="2">DNA ligase (ATP)</fullName>
        <ecNumber evidence="2">6.5.1.1</ecNumber>
    </recommendedName>
    <alternativeName>
        <fullName evidence="19">NHEJ DNA polymerase</fullName>
    </alternativeName>
</protein>
<keyword evidence="4" id="KW-0808">Transferase</keyword>
<evidence type="ECO:0000259" key="22">
    <source>
        <dbReference type="PROSITE" id="PS50160"/>
    </source>
</evidence>
<dbReference type="PROSITE" id="PS50160">
    <property type="entry name" value="DNA_LIGASE_A3"/>
    <property type="match status" value="1"/>
</dbReference>
<dbReference type="Gene3D" id="2.40.50.140">
    <property type="entry name" value="Nucleic acid-binding proteins"/>
    <property type="match status" value="1"/>
</dbReference>
<dbReference type="CDD" id="cd07971">
    <property type="entry name" value="OBF_DNA_ligase_LigD"/>
    <property type="match status" value="1"/>
</dbReference>
<feature type="compositionally biased region" description="Basic and acidic residues" evidence="21">
    <location>
        <begin position="293"/>
        <end position="312"/>
    </location>
</feature>
<evidence type="ECO:0000256" key="9">
    <source>
        <dbReference type="ARBA" id="ARBA00022763"/>
    </source>
</evidence>
<name>A0A1I0S2W1_9FLAO</name>
<dbReference type="STRING" id="356305.SAMN05421841_3945"/>
<evidence type="ECO:0000256" key="3">
    <source>
        <dbReference type="ARBA" id="ARBA00022598"/>
    </source>
</evidence>
<dbReference type="GO" id="GO:0003677">
    <property type="term" value="F:DNA binding"/>
    <property type="evidence" value="ECO:0007669"/>
    <property type="project" value="UniProtKB-KW"/>
</dbReference>
<reference evidence="24" key="1">
    <citation type="submission" date="2016-10" db="EMBL/GenBank/DDBJ databases">
        <authorList>
            <person name="Varghese N."/>
            <person name="Submissions S."/>
        </authorList>
    </citation>
    <scope>NUCLEOTIDE SEQUENCE [LARGE SCALE GENOMIC DNA]</scope>
    <source>
        <strain evidence="24">DSM 17724</strain>
    </source>
</reference>
<keyword evidence="17" id="KW-0464">Manganese</keyword>
<evidence type="ECO:0000256" key="4">
    <source>
        <dbReference type="ARBA" id="ARBA00022679"/>
    </source>
</evidence>
<keyword evidence="18" id="KW-0511">Multifunctional enzyme</keyword>
<dbReference type="Pfam" id="PF01068">
    <property type="entry name" value="DNA_ligase_A_M"/>
    <property type="match status" value="1"/>
</dbReference>
<proteinExistence type="predicted"/>
<evidence type="ECO:0000256" key="7">
    <source>
        <dbReference type="ARBA" id="ARBA00022723"/>
    </source>
</evidence>
<dbReference type="CDD" id="cd04865">
    <property type="entry name" value="LigD_Pol_like_2"/>
    <property type="match status" value="1"/>
</dbReference>
<dbReference type="PANTHER" id="PTHR42705">
    <property type="entry name" value="BIFUNCTIONAL NON-HOMOLOGOUS END JOINING PROTEIN LIGD"/>
    <property type="match status" value="1"/>
</dbReference>